<evidence type="ECO:0000256" key="4">
    <source>
        <dbReference type="SAM" id="MobiDB-lite"/>
    </source>
</evidence>
<evidence type="ECO:0000313" key="9">
    <source>
        <dbReference type="EMBL" id="VFK73627.1"/>
    </source>
</evidence>
<dbReference type="EMBL" id="CAADFZ010000244">
    <property type="protein sequence ID" value="VFK68546.1"/>
    <property type="molecule type" value="Genomic_DNA"/>
</dbReference>
<dbReference type="Pfam" id="PF03865">
    <property type="entry name" value="ShlB"/>
    <property type="match status" value="1"/>
</dbReference>
<dbReference type="GO" id="GO:0008320">
    <property type="term" value="F:protein transmembrane transporter activity"/>
    <property type="evidence" value="ECO:0007669"/>
    <property type="project" value="TreeGrafter"/>
</dbReference>
<dbReference type="AlphaFoldDB" id="A0A451B5W7"/>
<evidence type="ECO:0000259" key="6">
    <source>
        <dbReference type="Pfam" id="PF08479"/>
    </source>
</evidence>
<dbReference type="Gene3D" id="2.40.160.50">
    <property type="entry name" value="membrane protein fhac: a member of the omp85/tpsb transporter family"/>
    <property type="match status" value="1"/>
</dbReference>
<dbReference type="Pfam" id="PF17287">
    <property type="entry name" value="POTRA_3"/>
    <property type="match status" value="1"/>
</dbReference>
<organism evidence="9">
    <name type="scientific">Candidatus Kentrum sp. UNK</name>
    <dbReference type="NCBI Taxonomy" id="2126344"/>
    <lineage>
        <taxon>Bacteria</taxon>
        <taxon>Pseudomonadati</taxon>
        <taxon>Pseudomonadota</taxon>
        <taxon>Gammaproteobacteria</taxon>
        <taxon>Candidatus Kentrum</taxon>
    </lineage>
</organism>
<feature type="domain" description="Polypeptide-transport-associated ShlB-type" evidence="6">
    <location>
        <begin position="154"/>
        <end position="230"/>
    </location>
</feature>
<name>A0A451B5W7_9GAMM</name>
<feature type="compositionally biased region" description="Basic and acidic residues" evidence="4">
    <location>
        <begin position="115"/>
        <end position="132"/>
    </location>
</feature>
<dbReference type="EMBL" id="CAADGD010000234">
    <property type="protein sequence ID" value="VFK73627.1"/>
    <property type="molecule type" value="Genomic_DNA"/>
</dbReference>
<keyword evidence="3" id="KW-0998">Cell outer membrane</keyword>
<gene>
    <name evidence="8" type="ORF">BECKUNK1418G_GA0071005_12443</name>
    <name evidence="9" type="ORF">BECKUNK1418H_GA0071006_12343</name>
</gene>
<evidence type="ECO:0000259" key="7">
    <source>
        <dbReference type="Pfam" id="PF17287"/>
    </source>
</evidence>
<dbReference type="GO" id="GO:0098046">
    <property type="term" value="C:type V protein secretion system complex"/>
    <property type="evidence" value="ECO:0007669"/>
    <property type="project" value="TreeGrafter"/>
</dbReference>
<keyword evidence="2" id="KW-0812">Transmembrane</keyword>
<protein>
    <submittedName>
        <fullName evidence="9">Hemolysin activation/secretion protein</fullName>
    </submittedName>
</protein>
<dbReference type="Gene3D" id="3.10.20.310">
    <property type="entry name" value="membrane protein fhac"/>
    <property type="match status" value="1"/>
</dbReference>
<evidence type="ECO:0000259" key="5">
    <source>
        <dbReference type="Pfam" id="PF03865"/>
    </source>
</evidence>
<sequence length="671" mass="74558">MIKFYENLALPIPSHALSVRGEASPERCHLDWKERSSAFGKALTPKIFPFDQYVRVAFIVSISHPLTMHMTYPKQIAFVSAIGCILLFSILSPTHAAPPTSSSTVQTDRILQHQIEQERRRRREEERGEQQRSRPPPAPTTASSAGVPEGECTPISSIEFNDVTLLAEKQIAALKAPYLDTCMSVVDIKALMQDVTNEYLEMGYITARVGLPMPQPELRNGHLIIGAREGAIDRIILEDAAGEILYQPPNLFPGMVGEPLNLRDVEQGLDQINRLPSNRATISIEPGEEAGESRVRIRNEVGFPLLARLTVDNSGSESTGEMKRTAKIDGDNLLGLYDGFSLHYSENYQEDKNRQMSEAWVGSASIPYGYWTLSYNLSKSEYLTSQTLRTGDILYSFGDSTNHTLGIDRVAYRSQRRKVAADASLIHRDSESFTRILDLETRSEVGSRKLSVAKAGVKWTEYFPSGMLFVNPSCSQGLKILDALDDGDTFGQLDDLDSESFSQKAQFTLCKLYGYATTRFPLLGSELPVNWTAIWDSQFSANPLFGTEQFLVGGLGSVRGFKDTWASGDSGFFVQNELKFNTYDLLANLDDGESRVLSPMKALDVTFFYDFGMSYLRDGKTHSTLSGAGAKLSYGTKYVNASLTYAERVDAPSFLEEEGGIVYFGIDVKWE</sequence>
<evidence type="ECO:0000256" key="2">
    <source>
        <dbReference type="ARBA" id="ARBA00022692"/>
    </source>
</evidence>
<evidence type="ECO:0000256" key="1">
    <source>
        <dbReference type="ARBA" id="ARBA00022452"/>
    </source>
</evidence>
<keyword evidence="1" id="KW-1134">Transmembrane beta strand</keyword>
<dbReference type="InterPro" id="IPR035251">
    <property type="entry name" value="ShlB_POTRA"/>
</dbReference>
<keyword evidence="1" id="KW-0472">Membrane</keyword>
<evidence type="ECO:0000256" key="3">
    <source>
        <dbReference type="ARBA" id="ARBA00023237"/>
    </source>
</evidence>
<feature type="domain" description="Haemolysin activator HlyB C-terminal" evidence="5">
    <location>
        <begin position="291"/>
        <end position="616"/>
    </location>
</feature>
<dbReference type="PANTHER" id="PTHR34597">
    <property type="entry name" value="SLR1661 PROTEIN"/>
    <property type="match status" value="1"/>
</dbReference>
<reference evidence="9" key="1">
    <citation type="submission" date="2019-02" db="EMBL/GenBank/DDBJ databases">
        <authorList>
            <person name="Gruber-Vodicka R. H."/>
            <person name="Seah K. B. B."/>
        </authorList>
    </citation>
    <scope>NUCLEOTIDE SEQUENCE</scope>
    <source>
        <strain evidence="9">BECK_BY19</strain>
        <strain evidence="8">BECK_BY8</strain>
    </source>
</reference>
<proteinExistence type="predicted"/>
<dbReference type="InterPro" id="IPR051544">
    <property type="entry name" value="TPS_OM_transporter"/>
</dbReference>
<evidence type="ECO:0000313" key="8">
    <source>
        <dbReference type="EMBL" id="VFK68546.1"/>
    </source>
</evidence>
<dbReference type="InterPro" id="IPR013686">
    <property type="entry name" value="Polypept-transport_assoc_ShlB"/>
</dbReference>
<dbReference type="PANTHER" id="PTHR34597:SF3">
    <property type="entry name" value="OUTER MEMBRANE TRANSPORTER CDIB"/>
    <property type="match status" value="1"/>
</dbReference>
<feature type="domain" description="ShlB POTRA" evidence="7">
    <location>
        <begin position="248"/>
        <end position="286"/>
    </location>
</feature>
<accession>A0A451B5W7</accession>
<dbReference type="InterPro" id="IPR005565">
    <property type="entry name" value="Hemolysn_activator_HlyB_C"/>
</dbReference>
<feature type="region of interest" description="Disordered" evidence="4">
    <location>
        <begin position="115"/>
        <end position="152"/>
    </location>
</feature>
<dbReference type="GO" id="GO:0046819">
    <property type="term" value="P:protein secretion by the type V secretion system"/>
    <property type="evidence" value="ECO:0007669"/>
    <property type="project" value="TreeGrafter"/>
</dbReference>
<dbReference type="Pfam" id="PF08479">
    <property type="entry name" value="POTRA_2"/>
    <property type="match status" value="1"/>
</dbReference>